<proteinExistence type="inferred from homology"/>
<keyword evidence="6" id="KW-1185">Reference proteome</keyword>
<gene>
    <name evidence="5" type="ORF">GCM10011489_07600</name>
</gene>
<accession>A0A916SXV7</accession>
<dbReference type="Gene3D" id="2.160.10.10">
    <property type="entry name" value="Hexapeptide repeat proteins"/>
    <property type="match status" value="1"/>
</dbReference>
<dbReference type="Pfam" id="PF00132">
    <property type="entry name" value="Hexapep"/>
    <property type="match status" value="1"/>
</dbReference>
<evidence type="ECO:0000256" key="4">
    <source>
        <dbReference type="SAM" id="MobiDB-lite"/>
    </source>
</evidence>
<protein>
    <recommendedName>
        <fullName evidence="7">Acetyltransferase (Isoleucine patch superfamily)</fullName>
    </recommendedName>
</protein>
<dbReference type="InterPro" id="IPR018357">
    <property type="entry name" value="Hexapep_transf_CS"/>
</dbReference>
<evidence type="ECO:0000256" key="2">
    <source>
        <dbReference type="ARBA" id="ARBA00022679"/>
    </source>
</evidence>
<dbReference type="GO" id="GO:0008374">
    <property type="term" value="F:O-acyltransferase activity"/>
    <property type="evidence" value="ECO:0007669"/>
    <property type="project" value="TreeGrafter"/>
</dbReference>
<dbReference type="Proteomes" id="UP000621454">
    <property type="component" value="Unassembled WGS sequence"/>
</dbReference>
<dbReference type="RefSeq" id="WP_229742142.1">
    <property type="nucleotide sequence ID" value="NZ_BMGC01000003.1"/>
</dbReference>
<evidence type="ECO:0000313" key="6">
    <source>
        <dbReference type="Proteomes" id="UP000621454"/>
    </source>
</evidence>
<comment type="similarity">
    <text evidence="1">Belongs to the transferase hexapeptide repeat family.</text>
</comment>
<evidence type="ECO:0008006" key="7">
    <source>
        <dbReference type="Google" id="ProtNLM"/>
    </source>
</evidence>
<dbReference type="PANTHER" id="PTHR23416">
    <property type="entry name" value="SIALIC ACID SYNTHASE-RELATED"/>
    <property type="match status" value="1"/>
</dbReference>
<dbReference type="InterPro" id="IPR011004">
    <property type="entry name" value="Trimer_LpxA-like_sf"/>
</dbReference>
<evidence type="ECO:0000256" key="1">
    <source>
        <dbReference type="ARBA" id="ARBA00007274"/>
    </source>
</evidence>
<dbReference type="GO" id="GO:0005829">
    <property type="term" value="C:cytosol"/>
    <property type="evidence" value="ECO:0007669"/>
    <property type="project" value="TreeGrafter"/>
</dbReference>
<comment type="caution">
    <text evidence="5">The sequence shown here is derived from an EMBL/GenBank/DDBJ whole genome shotgun (WGS) entry which is preliminary data.</text>
</comment>
<reference evidence="5" key="2">
    <citation type="submission" date="2020-09" db="EMBL/GenBank/DDBJ databases">
        <authorList>
            <person name="Sun Q."/>
            <person name="Zhou Y."/>
        </authorList>
    </citation>
    <scope>NUCLEOTIDE SEQUENCE</scope>
    <source>
        <strain evidence="5">CGMCC 1.12827</strain>
    </source>
</reference>
<feature type="region of interest" description="Disordered" evidence="4">
    <location>
        <begin position="1"/>
        <end position="34"/>
    </location>
</feature>
<sequence length="224" mass="24531">MTHDAVTDESLLDDSSALNQAADTPRPAFYDNQEAPHLDSECVHRNWRHSDKREVLMERLFNWAVTYVPSHTVRQTWLRLSGATIGKNTSIMLGTKVIGPLSLTVGNNCSIGSRCLLDGRGTLTIDDDVVVASDVQLITGHHIVNTDDFHGHYNAVHIGHHAWIASRATVLDGVDIGAGAVVAACSLVRFDVEPMTIVAGIPAKPTGKRDSTLEYHPDYRPLLY</sequence>
<keyword evidence="2" id="KW-0808">Transferase</keyword>
<reference evidence="5" key="1">
    <citation type="journal article" date="2014" name="Int. J. Syst. Evol. Microbiol.">
        <title>Complete genome sequence of Corynebacterium casei LMG S-19264T (=DSM 44701T), isolated from a smear-ripened cheese.</title>
        <authorList>
            <consortium name="US DOE Joint Genome Institute (JGI-PGF)"/>
            <person name="Walter F."/>
            <person name="Albersmeier A."/>
            <person name="Kalinowski J."/>
            <person name="Ruckert C."/>
        </authorList>
    </citation>
    <scope>NUCLEOTIDE SEQUENCE</scope>
    <source>
        <strain evidence="5">CGMCC 1.12827</strain>
    </source>
</reference>
<dbReference type="SUPFAM" id="SSF51161">
    <property type="entry name" value="Trimeric LpxA-like enzymes"/>
    <property type="match status" value="1"/>
</dbReference>
<dbReference type="CDD" id="cd04647">
    <property type="entry name" value="LbH_MAT_like"/>
    <property type="match status" value="1"/>
</dbReference>
<dbReference type="PROSITE" id="PS00101">
    <property type="entry name" value="HEXAPEP_TRANSFERASES"/>
    <property type="match status" value="1"/>
</dbReference>
<dbReference type="EMBL" id="BMGC01000003">
    <property type="protein sequence ID" value="GGB21893.1"/>
    <property type="molecule type" value="Genomic_DNA"/>
</dbReference>
<dbReference type="AlphaFoldDB" id="A0A916SXV7"/>
<evidence type="ECO:0000256" key="3">
    <source>
        <dbReference type="ARBA" id="ARBA00022737"/>
    </source>
</evidence>
<dbReference type="InterPro" id="IPR051159">
    <property type="entry name" value="Hexapeptide_acetyltransf"/>
</dbReference>
<dbReference type="PANTHER" id="PTHR23416:SF23">
    <property type="entry name" value="ACETYLTRANSFERASE C18B11.09C-RELATED"/>
    <property type="match status" value="1"/>
</dbReference>
<name>A0A916SXV7_9ACTN</name>
<evidence type="ECO:0000313" key="5">
    <source>
        <dbReference type="EMBL" id="GGB21893.1"/>
    </source>
</evidence>
<organism evidence="5 6">
    <name type="scientific">Gordonia jinhuaensis</name>
    <dbReference type="NCBI Taxonomy" id="1517702"/>
    <lineage>
        <taxon>Bacteria</taxon>
        <taxon>Bacillati</taxon>
        <taxon>Actinomycetota</taxon>
        <taxon>Actinomycetes</taxon>
        <taxon>Mycobacteriales</taxon>
        <taxon>Gordoniaceae</taxon>
        <taxon>Gordonia</taxon>
    </lineage>
</organism>
<dbReference type="InterPro" id="IPR001451">
    <property type="entry name" value="Hexapep"/>
</dbReference>
<keyword evidence="3" id="KW-0677">Repeat</keyword>